<dbReference type="EMBL" id="JAAWWK010000002">
    <property type="protein sequence ID" value="NKI17513.1"/>
    <property type="molecule type" value="Genomic_DNA"/>
</dbReference>
<keyword evidence="4 5" id="KW-0472">Membrane</keyword>
<keyword evidence="8" id="KW-1185">Reference proteome</keyword>
<accession>A0ABX1GG40</accession>
<dbReference type="Pfam" id="PF06803">
    <property type="entry name" value="DUF1232"/>
    <property type="match status" value="1"/>
</dbReference>
<name>A0ABX1GG40_9GAMM</name>
<comment type="subcellular location">
    <subcellularLocation>
        <location evidence="1">Endomembrane system</location>
        <topology evidence="1">Multi-pass membrane protein</topology>
    </subcellularLocation>
</comment>
<keyword evidence="2 5" id="KW-0812">Transmembrane</keyword>
<dbReference type="Proteomes" id="UP000765845">
    <property type="component" value="Unassembled WGS sequence"/>
</dbReference>
<evidence type="ECO:0000256" key="2">
    <source>
        <dbReference type="ARBA" id="ARBA00022692"/>
    </source>
</evidence>
<protein>
    <submittedName>
        <fullName evidence="7">DUF1232 domain-containing protein</fullName>
    </submittedName>
</protein>
<feature type="domain" description="DUF1232" evidence="6">
    <location>
        <begin position="21"/>
        <end position="56"/>
    </location>
</feature>
<dbReference type="InterPro" id="IPR010652">
    <property type="entry name" value="DUF1232"/>
</dbReference>
<gene>
    <name evidence="7" type="ORF">HCU74_08790</name>
</gene>
<evidence type="ECO:0000256" key="3">
    <source>
        <dbReference type="ARBA" id="ARBA00022989"/>
    </source>
</evidence>
<evidence type="ECO:0000256" key="1">
    <source>
        <dbReference type="ARBA" id="ARBA00004127"/>
    </source>
</evidence>
<feature type="transmembrane region" description="Helical" evidence="5">
    <location>
        <begin position="90"/>
        <end position="110"/>
    </location>
</feature>
<evidence type="ECO:0000256" key="5">
    <source>
        <dbReference type="SAM" id="Phobius"/>
    </source>
</evidence>
<evidence type="ECO:0000259" key="6">
    <source>
        <dbReference type="Pfam" id="PF06803"/>
    </source>
</evidence>
<feature type="transmembrane region" description="Helical" evidence="5">
    <location>
        <begin position="19"/>
        <end position="36"/>
    </location>
</feature>
<evidence type="ECO:0000313" key="8">
    <source>
        <dbReference type="Proteomes" id="UP000765845"/>
    </source>
</evidence>
<evidence type="ECO:0000256" key="4">
    <source>
        <dbReference type="ARBA" id="ARBA00023136"/>
    </source>
</evidence>
<proteinExistence type="predicted"/>
<reference evidence="7 8" key="1">
    <citation type="submission" date="2020-04" db="EMBL/GenBank/DDBJ databases">
        <authorList>
            <person name="Yoon J."/>
        </authorList>
    </citation>
    <scope>NUCLEOTIDE SEQUENCE [LARGE SCALE GENOMIC DNA]</scope>
    <source>
        <strain evidence="7 8">KMU-166</strain>
    </source>
</reference>
<keyword evidence="3 5" id="KW-1133">Transmembrane helix</keyword>
<sequence>MKHHVQALYLAGRDSRTPLITKCLVGVIVAYALSPIDLIPDFIPLIGFLDDALILPVGIYLAVKSLPAEVWNDCLAQAEQAPVRLPNSRWAAAAVLSIWVMAAVALVYWLRG</sequence>
<organism evidence="7 8">
    <name type="scientific">Spongiibacter thalassae</name>
    <dbReference type="NCBI Taxonomy" id="2721624"/>
    <lineage>
        <taxon>Bacteria</taxon>
        <taxon>Pseudomonadati</taxon>
        <taxon>Pseudomonadota</taxon>
        <taxon>Gammaproteobacteria</taxon>
        <taxon>Cellvibrionales</taxon>
        <taxon>Spongiibacteraceae</taxon>
        <taxon>Spongiibacter</taxon>
    </lineage>
</organism>
<comment type="caution">
    <text evidence="7">The sequence shown here is derived from an EMBL/GenBank/DDBJ whole genome shotgun (WGS) entry which is preliminary data.</text>
</comment>
<evidence type="ECO:0000313" key="7">
    <source>
        <dbReference type="EMBL" id="NKI17513.1"/>
    </source>
</evidence>